<reference evidence="8 9" key="1">
    <citation type="submission" date="2019-08" db="EMBL/GenBank/DDBJ databases">
        <title>In-depth cultivation of the pig gut microbiome towards novel bacterial diversity and tailored functional studies.</title>
        <authorList>
            <person name="Wylensek D."/>
            <person name="Hitch T.C.A."/>
            <person name="Clavel T."/>
        </authorList>
    </citation>
    <scope>NUCLEOTIDE SEQUENCE [LARGE SCALE GENOMIC DNA]</scope>
    <source>
        <strain evidence="8 9">NM-380-WT-3C1</strain>
    </source>
</reference>
<keyword evidence="4 7" id="KW-0408">Iron</keyword>
<gene>
    <name evidence="8" type="ORF">FYJ80_10355</name>
</gene>
<feature type="binding site" evidence="7">
    <location>
        <position position="80"/>
    </location>
    <ligand>
        <name>[2Fe-2S] cluster</name>
        <dbReference type="ChEBI" id="CHEBI:190135"/>
    </ligand>
</feature>
<evidence type="ECO:0000256" key="4">
    <source>
        <dbReference type="ARBA" id="ARBA00023004"/>
    </source>
</evidence>
<evidence type="ECO:0000256" key="1">
    <source>
        <dbReference type="ARBA" id="ARBA00010643"/>
    </source>
</evidence>
<dbReference type="InterPro" id="IPR036249">
    <property type="entry name" value="Thioredoxin-like_sf"/>
</dbReference>
<dbReference type="InterPro" id="IPR041921">
    <property type="entry name" value="NuoE_N"/>
</dbReference>
<keyword evidence="5 7" id="KW-0411">Iron-sulfur</keyword>
<feature type="binding site" evidence="7">
    <location>
        <position position="121"/>
    </location>
    <ligand>
        <name>[2Fe-2S] cluster</name>
        <dbReference type="ChEBI" id="CHEBI:190135"/>
    </ligand>
</feature>
<dbReference type="InterPro" id="IPR042128">
    <property type="entry name" value="NuoE_dom"/>
</dbReference>
<dbReference type="GO" id="GO:0051537">
    <property type="term" value="F:2 iron, 2 sulfur cluster binding"/>
    <property type="evidence" value="ECO:0007669"/>
    <property type="project" value="UniProtKB-KW"/>
</dbReference>
<dbReference type="Proteomes" id="UP000460549">
    <property type="component" value="Unassembled WGS sequence"/>
</dbReference>
<sequence>MSQSLFSDDLLSFIEEWKNKPGNLIMVLHRVQSEIGYISREAADEVSRLLDVPLATIWGVVTFYHFFKLNKPGKYNIQVCLGTACYLKGGDMIIEELGVQKGLDIDGLTEDGKFSLQAVRCVGCCGLAPVMTIDGEVFGKVTKNQIAGILDKFE</sequence>
<evidence type="ECO:0000256" key="3">
    <source>
        <dbReference type="ARBA" id="ARBA00022723"/>
    </source>
</evidence>
<feature type="binding site" evidence="7">
    <location>
        <position position="85"/>
    </location>
    <ligand>
        <name>[2Fe-2S] cluster</name>
        <dbReference type="ChEBI" id="CHEBI:190135"/>
    </ligand>
</feature>
<dbReference type="InterPro" id="IPR028431">
    <property type="entry name" value="NADP_DH_HndA-like"/>
</dbReference>
<dbReference type="CDD" id="cd03064">
    <property type="entry name" value="TRX_Fd_NuoE"/>
    <property type="match status" value="1"/>
</dbReference>
<name>A0A7X2TRR2_9SPIO</name>
<accession>A0A7X2TRR2</accession>
<dbReference type="Gene3D" id="1.10.10.1590">
    <property type="entry name" value="NADH-quinone oxidoreductase subunit E"/>
    <property type="match status" value="1"/>
</dbReference>
<organism evidence="8 9">
    <name type="scientific">Bullifex porci</name>
    <dbReference type="NCBI Taxonomy" id="2606638"/>
    <lineage>
        <taxon>Bacteria</taxon>
        <taxon>Pseudomonadati</taxon>
        <taxon>Spirochaetota</taxon>
        <taxon>Spirochaetia</taxon>
        <taxon>Spirochaetales</taxon>
        <taxon>Spirochaetaceae</taxon>
        <taxon>Bullifex</taxon>
    </lineage>
</organism>
<dbReference type="AlphaFoldDB" id="A0A7X2TRR2"/>
<evidence type="ECO:0000256" key="6">
    <source>
        <dbReference type="ARBA" id="ARBA00034078"/>
    </source>
</evidence>
<dbReference type="GO" id="GO:0016491">
    <property type="term" value="F:oxidoreductase activity"/>
    <property type="evidence" value="ECO:0007669"/>
    <property type="project" value="InterPro"/>
</dbReference>
<protein>
    <submittedName>
        <fullName evidence="8">NAD(P)H-dependent oxidoreductase subunit E</fullName>
    </submittedName>
</protein>
<dbReference type="RefSeq" id="WP_154426675.1">
    <property type="nucleotide sequence ID" value="NZ_VUNN01000028.1"/>
</dbReference>
<comment type="caution">
    <text evidence="8">The sequence shown here is derived from an EMBL/GenBank/DDBJ whole genome shotgun (WGS) entry which is preliminary data.</text>
</comment>
<comment type="cofactor">
    <cofactor evidence="6">
        <name>[2Fe-2S] cluster</name>
        <dbReference type="ChEBI" id="CHEBI:190135"/>
    </cofactor>
</comment>
<dbReference type="Gene3D" id="3.40.30.10">
    <property type="entry name" value="Glutaredoxin"/>
    <property type="match status" value="1"/>
</dbReference>
<dbReference type="PANTHER" id="PTHR43342:SF2">
    <property type="entry name" value="POTENTIAL NAD-REDUCING HYDROGENASE SUBUNIT"/>
    <property type="match status" value="1"/>
</dbReference>
<dbReference type="SUPFAM" id="SSF52833">
    <property type="entry name" value="Thioredoxin-like"/>
    <property type="match status" value="1"/>
</dbReference>
<dbReference type="PANTHER" id="PTHR43342">
    <property type="entry name" value="NADH-QUINONE OXIDOREDUCTASE, E SUBUNIT"/>
    <property type="match status" value="1"/>
</dbReference>
<dbReference type="Pfam" id="PF01257">
    <property type="entry name" value="2Fe-2S_thioredx"/>
    <property type="match status" value="1"/>
</dbReference>
<dbReference type="GO" id="GO:0046872">
    <property type="term" value="F:metal ion binding"/>
    <property type="evidence" value="ECO:0007669"/>
    <property type="project" value="UniProtKB-KW"/>
</dbReference>
<dbReference type="EMBL" id="VUNN01000028">
    <property type="protein sequence ID" value="MSU07162.1"/>
    <property type="molecule type" value="Genomic_DNA"/>
</dbReference>
<dbReference type="PIRSF" id="PIRSF000216">
    <property type="entry name" value="NADH_DH_24kDa"/>
    <property type="match status" value="1"/>
</dbReference>
<comment type="similarity">
    <text evidence="1">Belongs to the complex I 24 kDa subunit family.</text>
</comment>
<keyword evidence="9" id="KW-1185">Reference proteome</keyword>
<feature type="binding site" evidence="7">
    <location>
        <position position="125"/>
    </location>
    <ligand>
        <name>[2Fe-2S] cluster</name>
        <dbReference type="ChEBI" id="CHEBI:190135"/>
    </ligand>
</feature>
<evidence type="ECO:0000256" key="5">
    <source>
        <dbReference type="ARBA" id="ARBA00023014"/>
    </source>
</evidence>
<dbReference type="InterPro" id="IPR002023">
    <property type="entry name" value="NuoE-like"/>
</dbReference>
<keyword evidence="2 7" id="KW-0001">2Fe-2S</keyword>
<evidence type="ECO:0000313" key="8">
    <source>
        <dbReference type="EMBL" id="MSU07162.1"/>
    </source>
</evidence>
<evidence type="ECO:0000313" key="9">
    <source>
        <dbReference type="Proteomes" id="UP000460549"/>
    </source>
</evidence>
<proteinExistence type="inferred from homology"/>
<evidence type="ECO:0000256" key="7">
    <source>
        <dbReference type="PIRSR" id="PIRSR000216-1"/>
    </source>
</evidence>
<keyword evidence="3 7" id="KW-0479">Metal-binding</keyword>
<comment type="cofactor">
    <cofactor evidence="7">
        <name>[2Fe-2S] cluster</name>
        <dbReference type="ChEBI" id="CHEBI:190135"/>
    </cofactor>
    <text evidence="7">Binds 1 [2Fe-2S] cluster.</text>
</comment>
<evidence type="ECO:0000256" key="2">
    <source>
        <dbReference type="ARBA" id="ARBA00022714"/>
    </source>
</evidence>